<gene>
    <name evidence="2" type="ORF">MTR67_052432</name>
</gene>
<feature type="compositionally biased region" description="Low complexity" evidence="1">
    <location>
        <begin position="65"/>
        <end position="75"/>
    </location>
</feature>
<name>A0AAF0V662_SOLVR</name>
<accession>A0AAF0V662</accession>
<feature type="compositionally biased region" description="Polar residues" evidence="1">
    <location>
        <begin position="44"/>
        <end position="58"/>
    </location>
</feature>
<dbReference type="EMBL" id="CP133623">
    <property type="protein sequence ID" value="WMV59047.1"/>
    <property type="molecule type" value="Genomic_DNA"/>
</dbReference>
<evidence type="ECO:0000313" key="3">
    <source>
        <dbReference type="Proteomes" id="UP001234989"/>
    </source>
</evidence>
<proteinExistence type="predicted"/>
<evidence type="ECO:0000313" key="2">
    <source>
        <dbReference type="EMBL" id="WMV59047.1"/>
    </source>
</evidence>
<keyword evidence="3" id="KW-1185">Reference proteome</keyword>
<dbReference type="Proteomes" id="UP001234989">
    <property type="component" value="Chromosome 12"/>
</dbReference>
<evidence type="ECO:0008006" key="4">
    <source>
        <dbReference type="Google" id="ProtNLM"/>
    </source>
</evidence>
<evidence type="ECO:0000256" key="1">
    <source>
        <dbReference type="SAM" id="MobiDB-lite"/>
    </source>
</evidence>
<organism evidence="2 3">
    <name type="scientific">Solanum verrucosum</name>
    <dbReference type="NCBI Taxonomy" id="315347"/>
    <lineage>
        <taxon>Eukaryota</taxon>
        <taxon>Viridiplantae</taxon>
        <taxon>Streptophyta</taxon>
        <taxon>Embryophyta</taxon>
        <taxon>Tracheophyta</taxon>
        <taxon>Spermatophyta</taxon>
        <taxon>Magnoliopsida</taxon>
        <taxon>eudicotyledons</taxon>
        <taxon>Gunneridae</taxon>
        <taxon>Pentapetalae</taxon>
        <taxon>asterids</taxon>
        <taxon>lamiids</taxon>
        <taxon>Solanales</taxon>
        <taxon>Solanaceae</taxon>
        <taxon>Solanoideae</taxon>
        <taxon>Solaneae</taxon>
        <taxon>Solanum</taxon>
    </lineage>
</organism>
<sequence length="97" mass="10882">MVADMRSMMCLLGFGLPRLSDKEIEQDKLKDREGFKNKRAKASGNESVQQKSNMNRSSFQHKQKGSGSSSASASAPRNKCEYNCQNSQNFRARHAHS</sequence>
<dbReference type="AlphaFoldDB" id="A0AAF0V662"/>
<reference evidence="2" key="1">
    <citation type="submission" date="2023-08" db="EMBL/GenBank/DDBJ databases">
        <title>A de novo genome assembly of Solanum verrucosum Schlechtendal, a Mexican diploid species geographically isolated from the other diploid A-genome species in potato relatives.</title>
        <authorList>
            <person name="Hosaka K."/>
        </authorList>
    </citation>
    <scope>NUCLEOTIDE SEQUENCE</scope>
    <source>
        <tissue evidence="2">Young leaves</tissue>
    </source>
</reference>
<feature type="compositionally biased region" description="Basic and acidic residues" evidence="1">
    <location>
        <begin position="25"/>
        <end position="36"/>
    </location>
</feature>
<protein>
    <recommendedName>
        <fullName evidence="4">Gag-pol polyprotein</fullName>
    </recommendedName>
</protein>
<feature type="region of interest" description="Disordered" evidence="1">
    <location>
        <begin position="25"/>
        <end position="97"/>
    </location>
</feature>